<evidence type="ECO:0000256" key="6">
    <source>
        <dbReference type="ARBA" id="ARBA00018074"/>
    </source>
</evidence>
<evidence type="ECO:0000256" key="19">
    <source>
        <dbReference type="RuleBase" id="RU364027"/>
    </source>
</evidence>
<dbReference type="GO" id="GO:0030659">
    <property type="term" value="C:cytoplasmic vesicle membrane"/>
    <property type="evidence" value="ECO:0007669"/>
    <property type="project" value="UniProtKB-SubCell"/>
</dbReference>
<keyword evidence="7 19" id="KW-0813">Transport</keyword>
<keyword evidence="13 19" id="KW-0472">Membrane</keyword>
<evidence type="ECO:0000256" key="11">
    <source>
        <dbReference type="ARBA" id="ARBA00023034"/>
    </source>
</evidence>
<feature type="compositionally biased region" description="Basic and acidic residues" evidence="20">
    <location>
        <begin position="134"/>
        <end position="154"/>
    </location>
</feature>
<evidence type="ECO:0000256" key="17">
    <source>
        <dbReference type="ARBA" id="ARBA00024621"/>
    </source>
</evidence>
<evidence type="ECO:0000256" key="12">
    <source>
        <dbReference type="ARBA" id="ARBA00023055"/>
    </source>
</evidence>
<evidence type="ECO:0000256" key="15">
    <source>
        <dbReference type="ARBA" id="ARBA00024479"/>
    </source>
</evidence>
<sequence length="1048" mass="114382">MDPFGDPDQDHSNVTTAAAVGPEAAIDGSPTHHKVDSPFVEEEGHDQAPAAATPPSAVAQDSLDPLTASALASASAPHARYRDGFDEPPASVMLDIDGGTGTPRASAGATRRSETSAPSSRGGRFKASIFEQSRIPDEPQAEHASSHRDRRGSTADDDDDDIDDPDGLYSDEEAALMAREERRRGYPQSSSSGRRSKGRSRRQRADGTTYEDGSASSSRHRGSSSSRSGRSERSKKARGWRWTSALPSTAPQSRRTALRGLDPKQKALWMWANVDNMDAFLQEVYSYYVGKGAVCIALSRALNLLTIAFVIGFSTFLLGCVDYSSIRHDGRLSEVIVDHCVSRFSNLALVLLVSFVAFFGWQVLQFGFGLSRLAAMHRFYTHLLNIPDADVQSIPWNEVVNRIATLREEHPITSLSSQAEGNADDGAGRPSEKLDAHDVANRIMRQENYLIALFNKDTLDLSIPGLRHRSPALTRSLEWNLNFCLLGFLFDSRGQVRRQFLTDRHRGQLIEGLRRRFVFMAIVNAVFAPFIVLYLLLYSFFRYFEEYHKDPSNLGSRQYTQYARWKFREYNELPHLFRRRCHSSYPYAQRYIDQFPKEKTAVVARFVAFIAGSFTAVLLLASVIDPDLFLHFDITPQRNVLFYVGVFGAVLAFARGMIPDEHLVFEPEVLLRAVIHHTHYMAEGWKGRFHSADVHAEFGRLYTLKIYIFFQELLSVITTPFVLWLSLPRSAPAIIDFFREFTVHVDGVGYVCSFAVFSFRRDGVAADEATSGGGGGVGGGGGRAGVPESRRAKMEQSMLGFKANHPDWEPTDPASSLFLSRMAAMGSDGGALPAGHWLGDDGRPAREGRYTDRGRGAAAGAGGGGGGGGGFEGLRGASRAAADAAEVGGKPFTPINSTLLATRSQFYEDAFTRSIALARDKDNAAALAASAHNQGRSAGSNKHPPRSRSKGRGRAHNDSTYSSRIVEVDEEDDGDDDAGVGRSRANNGRAGLEAHGSFEGVDPVRGGGGGGRGMDQSHFDATSAGQTGVRDLLHHISTGRGTPGGARW</sequence>
<feature type="compositionally biased region" description="Acidic residues" evidence="20">
    <location>
        <begin position="155"/>
        <end position="174"/>
    </location>
</feature>
<dbReference type="AlphaFoldDB" id="A0A061H1W6"/>
<evidence type="ECO:0000256" key="13">
    <source>
        <dbReference type="ARBA" id="ARBA00023136"/>
    </source>
</evidence>
<dbReference type="GO" id="GO:0034727">
    <property type="term" value="P:piecemeal microautophagy of the nucleus"/>
    <property type="evidence" value="ECO:0007669"/>
    <property type="project" value="TreeGrafter"/>
</dbReference>
<feature type="transmembrane region" description="Helical" evidence="19">
    <location>
        <begin position="301"/>
        <end position="323"/>
    </location>
</feature>
<dbReference type="GeneID" id="19319724"/>
<keyword evidence="11" id="KW-0333">Golgi apparatus</keyword>
<evidence type="ECO:0000256" key="20">
    <source>
        <dbReference type="SAM" id="MobiDB-lite"/>
    </source>
</evidence>
<feature type="compositionally biased region" description="Low complexity" evidence="20">
    <location>
        <begin position="213"/>
        <end position="228"/>
    </location>
</feature>
<dbReference type="GO" id="GO:0005789">
    <property type="term" value="C:endoplasmic reticulum membrane"/>
    <property type="evidence" value="ECO:0007669"/>
    <property type="project" value="UniProtKB-SubCell"/>
</dbReference>
<dbReference type="Proteomes" id="UP000053664">
    <property type="component" value="Unassembled WGS sequence"/>
</dbReference>
<feature type="compositionally biased region" description="Acidic residues" evidence="20">
    <location>
        <begin position="968"/>
        <end position="978"/>
    </location>
</feature>
<keyword evidence="10 19" id="KW-0072">Autophagy</keyword>
<reference evidence="21 22" key="1">
    <citation type="journal article" date="2013" name="Plant Cell">
        <title>The transition from a phytopathogenic smut ancestor to an anamorphic biocontrol agent deciphered by comparative whole-genome analysis.</title>
        <authorList>
            <person name="Lefebvre F."/>
            <person name="Joly D.L."/>
            <person name="Labbe C."/>
            <person name="Teichmann B."/>
            <person name="Linning R."/>
            <person name="Belzile F."/>
            <person name="Bakkeren G."/>
            <person name="Belanger R.R."/>
        </authorList>
    </citation>
    <scope>NUCLEOTIDE SEQUENCE [LARGE SCALE GENOMIC DNA]</scope>
    <source>
        <strain evidence="21 22">PF-1</strain>
    </source>
</reference>
<feature type="compositionally biased region" description="Gly residues" evidence="20">
    <location>
        <begin position="857"/>
        <end position="866"/>
    </location>
</feature>
<evidence type="ECO:0000256" key="10">
    <source>
        <dbReference type="ARBA" id="ARBA00023006"/>
    </source>
</evidence>
<dbReference type="Pfam" id="PF04109">
    <property type="entry name" value="ATG9"/>
    <property type="match status" value="1"/>
</dbReference>
<dbReference type="GO" id="GO:0034045">
    <property type="term" value="C:phagophore assembly site membrane"/>
    <property type="evidence" value="ECO:0007669"/>
    <property type="project" value="UniProtKB-SubCell"/>
</dbReference>
<comment type="catalytic activity">
    <reaction evidence="17">
        <text>a 1,2-diacyl-sn-glycero-3-phospho-(1D-myo-inositol-3-phosphate)(in) = a 1,2-diacyl-sn-glycero-3-phospho-(1D-myo-inositol-3-phosphate)(out)</text>
        <dbReference type="Rhea" id="RHEA:67920"/>
        <dbReference type="ChEBI" id="CHEBI:58088"/>
    </reaction>
</comment>
<feature type="transmembrane region" description="Helical" evidence="19">
    <location>
        <begin position="606"/>
        <end position="628"/>
    </location>
</feature>
<feature type="compositionally biased region" description="Gly residues" evidence="20">
    <location>
        <begin position="771"/>
        <end position="784"/>
    </location>
</feature>
<feature type="compositionally biased region" description="Low complexity" evidence="20">
    <location>
        <begin position="48"/>
        <end position="78"/>
    </location>
</feature>
<gene>
    <name evidence="21" type="ORF">PFL1_05637</name>
</gene>
<dbReference type="PANTHER" id="PTHR13038">
    <property type="entry name" value="APG9 AUTOPHAGY 9"/>
    <property type="match status" value="1"/>
</dbReference>
<dbReference type="GO" id="GO:0006869">
    <property type="term" value="P:lipid transport"/>
    <property type="evidence" value="ECO:0007669"/>
    <property type="project" value="UniProtKB-KW"/>
</dbReference>
<keyword evidence="8 19" id="KW-0812">Transmembrane</keyword>
<comment type="catalytic activity">
    <reaction evidence="18">
        <text>a 1,2-diacyl-sn-glycero-3-phosphocholine(in) = a 1,2-diacyl-sn-glycero-3-phosphocholine(out)</text>
        <dbReference type="Rhea" id="RHEA:38571"/>
        <dbReference type="ChEBI" id="CHEBI:57643"/>
    </reaction>
</comment>
<feature type="transmembrane region" description="Helical" evidence="19">
    <location>
        <begin position="640"/>
        <end position="658"/>
    </location>
</feature>
<dbReference type="OrthoDB" id="2020634at2759"/>
<dbReference type="eggNOG" id="KOG2173">
    <property type="taxonomic scope" value="Eukaryota"/>
</dbReference>
<evidence type="ECO:0000256" key="7">
    <source>
        <dbReference type="ARBA" id="ARBA00022448"/>
    </source>
</evidence>
<dbReference type="KEGG" id="pfp:PFL1_05637"/>
<evidence type="ECO:0000256" key="18">
    <source>
        <dbReference type="ARBA" id="ARBA00024631"/>
    </source>
</evidence>
<evidence type="ECO:0000256" key="5">
    <source>
        <dbReference type="ARBA" id="ARBA00006185"/>
    </source>
</evidence>
<proteinExistence type="inferred from homology"/>
<feature type="transmembrane region" description="Helical" evidence="19">
    <location>
        <begin position="517"/>
        <end position="541"/>
    </location>
</feature>
<evidence type="ECO:0000256" key="2">
    <source>
        <dbReference type="ARBA" id="ARBA00004477"/>
    </source>
</evidence>
<feature type="region of interest" description="Disordered" evidence="20">
    <location>
        <begin position="847"/>
        <end position="866"/>
    </location>
</feature>
<evidence type="ECO:0000256" key="8">
    <source>
        <dbReference type="ARBA" id="ARBA00022692"/>
    </source>
</evidence>
<dbReference type="GO" id="GO:0034497">
    <property type="term" value="P:protein localization to phagophore assembly site"/>
    <property type="evidence" value="ECO:0007669"/>
    <property type="project" value="TreeGrafter"/>
</dbReference>
<feature type="region of interest" description="Disordered" evidence="20">
    <location>
        <begin position="926"/>
        <end position="1022"/>
    </location>
</feature>
<feature type="compositionally biased region" description="Basic residues" evidence="20">
    <location>
        <begin position="943"/>
        <end position="954"/>
    </location>
</feature>
<comment type="subcellular location">
    <subcellularLocation>
        <location evidence="1">Cytoplasmic vesicle membrane</location>
        <topology evidence="1">Multi-pass membrane protein</topology>
    </subcellularLocation>
    <subcellularLocation>
        <location evidence="2">Endoplasmic reticulum membrane</location>
        <topology evidence="2">Multi-pass membrane protein</topology>
    </subcellularLocation>
    <subcellularLocation>
        <location evidence="4">Golgi apparatus membrane</location>
        <topology evidence="4">Multi-pass membrane protein</topology>
    </subcellularLocation>
    <subcellularLocation>
        <location evidence="3 19">Preautophagosomal structure membrane</location>
        <topology evidence="3 19">Multi-pass membrane protein</topology>
    </subcellularLocation>
</comment>
<dbReference type="InterPro" id="IPR007241">
    <property type="entry name" value="Autophagy-rel_prot_9"/>
</dbReference>
<keyword evidence="14" id="KW-0968">Cytoplasmic vesicle</keyword>
<organism evidence="21 22">
    <name type="scientific">Pseudozyma flocculosa PF-1</name>
    <dbReference type="NCBI Taxonomy" id="1277687"/>
    <lineage>
        <taxon>Eukaryota</taxon>
        <taxon>Fungi</taxon>
        <taxon>Dikarya</taxon>
        <taxon>Basidiomycota</taxon>
        <taxon>Ustilaginomycotina</taxon>
        <taxon>Ustilaginomycetes</taxon>
        <taxon>Ustilaginales</taxon>
        <taxon>Ustilaginaceae</taxon>
        <taxon>Pseudozyma</taxon>
    </lineage>
</organism>
<evidence type="ECO:0000256" key="9">
    <source>
        <dbReference type="ARBA" id="ARBA00022989"/>
    </source>
</evidence>
<dbReference type="HOGENOM" id="CLU_006200_3_0_1"/>
<dbReference type="EMBL" id="KE361643">
    <property type="protein sequence ID" value="EPQ26657.1"/>
    <property type="molecule type" value="Genomic_DNA"/>
</dbReference>
<keyword evidence="9 19" id="KW-1133">Transmembrane helix</keyword>
<dbReference type="PANTHER" id="PTHR13038:SF10">
    <property type="entry name" value="AUTOPHAGY-RELATED PROTEIN 9"/>
    <property type="match status" value="1"/>
</dbReference>
<dbReference type="GO" id="GO:0005776">
    <property type="term" value="C:autophagosome"/>
    <property type="evidence" value="ECO:0007669"/>
    <property type="project" value="TreeGrafter"/>
</dbReference>
<dbReference type="GO" id="GO:0000422">
    <property type="term" value="P:autophagy of mitochondrion"/>
    <property type="evidence" value="ECO:0007669"/>
    <property type="project" value="TreeGrafter"/>
</dbReference>
<feature type="region of interest" description="Disordered" evidence="20">
    <location>
        <begin position="768"/>
        <end position="787"/>
    </location>
</feature>
<dbReference type="GO" id="GO:0061709">
    <property type="term" value="P:reticulophagy"/>
    <property type="evidence" value="ECO:0007669"/>
    <property type="project" value="TreeGrafter"/>
</dbReference>
<evidence type="ECO:0000256" key="16">
    <source>
        <dbReference type="ARBA" id="ARBA00024615"/>
    </source>
</evidence>
<evidence type="ECO:0000256" key="4">
    <source>
        <dbReference type="ARBA" id="ARBA00004653"/>
    </source>
</evidence>
<comment type="catalytic activity">
    <reaction evidence="16">
        <text>a 1,2-diacyl-sn-glycero-3-phosphoethanolamine(in) = a 1,2-diacyl-sn-glycero-3-phosphoethanolamine(out)</text>
        <dbReference type="Rhea" id="RHEA:38895"/>
        <dbReference type="ChEBI" id="CHEBI:64612"/>
    </reaction>
</comment>
<feature type="compositionally biased region" description="Polar residues" evidence="20">
    <location>
        <begin position="245"/>
        <end position="255"/>
    </location>
</feature>
<feature type="transmembrane region" description="Helical" evidence="19">
    <location>
        <begin position="706"/>
        <end position="727"/>
    </location>
</feature>
<feature type="region of interest" description="Disordered" evidence="20">
    <location>
        <begin position="1"/>
        <end position="257"/>
    </location>
</feature>
<comment type="function">
    <text evidence="19">Phospholipid scramblase involved in autophagy. Cycles between the preautophagosomal structure/phagophore assembly site (PAS) and the cytoplasmic vesicle pool and supplies membrane for the growing autophagosome. Lipid scramblase activity plays a key role in preautophagosomal structure/phagophore assembly by distributing the phospholipids that arrive through ATG2 from the cytoplasmic to the luminal leaflet of the bilayer, thereby driving autophagosomal membrane expansion.</text>
</comment>
<keyword evidence="12 19" id="KW-0445">Lipid transport</keyword>
<dbReference type="GO" id="GO:0000139">
    <property type="term" value="C:Golgi membrane"/>
    <property type="evidence" value="ECO:0007669"/>
    <property type="project" value="UniProtKB-SubCell"/>
</dbReference>
<comment type="catalytic activity">
    <reaction evidence="15">
        <text>a 1,2-diacyl-sn-glycero-3-phospho-L-serine(in) = a 1,2-diacyl-sn-glycero-3-phospho-L-serine(out)</text>
        <dbReference type="Rhea" id="RHEA:38663"/>
        <dbReference type="ChEBI" id="CHEBI:57262"/>
    </reaction>
</comment>
<dbReference type="RefSeq" id="XP_007881364.1">
    <property type="nucleotide sequence ID" value="XM_007883173.1"/>
</dbReference>
<evidence type="ECO:0000256" key="3">
    <source>
        <dbReference type="ARBA" id="ARBA00004511"/>
    </source>
</evidence>
<accession>A0A061H1W6</accession>
<protein>
    <recommendedName>
        <fullName evidence="6 19">Autophagy-related protein 9</fullName>
    </recommendedName>
</protein>
<evidence type="ECO:0000256" key="1">
    <source>
        <dbReference type="ARBA" id="ARBA00004439"/>
    </source>
</evidence>
<comment type="similarity">
    <text evidence="5 19">Belongs to the ATG9 family.</text>
</comment>
<name>A0A061H1W6_9BASI</name>
<feature type="transmembrane region" description="Helical" evidence="19">
    <location>
        <begin position="344"/>
        <end position="364"/>
    </location>
</feature>
<evidence type="ECO:0000313" key="21">
    <source>
        <dbReference type="EMBL" id="EPQ26657.1"/>
    </source>
</evidence>
<evidence type="ECO:0000256" key="14">
    <source>
        <dbReference type="ARBA" id="ARBA00023329"/>
    </source>
</evidence>
<evidence type="ECO:0000313" key="22">
    <source>
        <dbReference type="Proteomes" id="UP000053664"/>
    </source>
</evidence>